<keyword evidence="3 8" id="KW-0132">Cell division</keyword>
<comment type="subcellular location">
    <subcellularLocation>
        <location evidence="8">Cell inner membrane</location>
        <topology evidence="8">Single-pass type II membrane protein</topology>
    </subcellularLocation>
    <subcellularLocation>
        <location evidence="1">Cell membrane</location>
        <topology evidence="1">Single-pass type II membrane protein</topology>
    </subcellularLocation>
    <text evidence="8">Localizes to the division septum where it forms a ring structure.</text>
</comment>
<accession>A0A3S5B4G9</accession>
<dbReference type="RefSeq" id="WP_004283231.1">
    <property type="nucleotide sequence ID" value="NZ_CAUJRG010000007.1"/>
</dbReference>
<proteinExistence type="inferred from homology"/>
<evidence type="ECO:0000256" key="8">
    <source>
        <dbReference type="HAMAP-Rule" id="MF_00910"/>
    </source>
</evidence>
<gene>
    <name evidence="8" type="primary">ftsL</name>
    <name evidence="10" type="ORF">NCTC12742_00974</name>
</gene>
<evidence type="ECO:0000256" key="6">
    <source>
        <dbReference type="ARBA" id="ARBA00023136"/>
    </source>
</evidence>
<dbReference type="InterPro" id="IPR011922">
    <property type="entry name" value="Cell_div_FtsL"/>
</dbReference>
<dbReference type="NCBIfam" id="TIGR02209">
    <property type="entry name" value="ftsL_broad"/>
    <property type="match status" value="1"/>
</dbReference>
<comment type="similarity">
    <text evidence="8">Belongs to the FtsL family.</text>
</comment>
<name>A0A3S5B4G9_9NEIS</name>
<dbReference type="GO" id="GO:0032153">
    <property type="term" value="C:cell division site"/>
    <property type="evidence" value="ECO:0007669"/>
    <property type="project" value="UniProtKB-UniRule"/>
</dbReference>
<keyword evidence="4 8" id="KW-0812">Transmembrane</keyword>
<sequence length="87" mass="9764">MINKLNVVLLLVVFGSGLGVVSVQNQSRQYYIALDKAEKQEAHLDQEYARLKLEQAKLASHKLIKQAADRQNLHPPSAADTQIIEVR</sequence>
<evidence type="ECO:0000313" key="11">
    <source>
        <dbReference type="Proteomes" id="UP000272771"/>
    </source>
</evidence>
<evidence type="ECO:0000256" key="1">
    <source>
        <dbReference type="ARBA" id="ARBA00004401"/>
    </source>
</evidence>
<keyword evidence="11" id="KW-1185">Reference proteome</keyword>
<evidence type="ECO:0000256" key="4">
    <source>
        <dbReference type="ARBA" id="ARBA00022692"/>
    </source>
</evidence>
<evidence type="ECO:0000313" key="10">
    <source>
        <dbReference type="EMBL" id="VEJ50989.1"/>
    </source>
</evidence>
<dbReference type="KEGG" id="nwe:SAMEA3174300_1598"/>
<dbReference type="GO" id="GO:0043093">
    <property type="term" value="P:FtsZ-dependent cytokinesis"/>
    <property type="evidence" value="ECO:0007669"/>
    <property type="project" value="UniProtKB-UniRule"/>
</dbReference>
<dbReference type="EMBL" id="LR134533">
    <property type="protein sequence ID" value="VEJ50989.1"/>
    <property type="molecule type" value="Genomic_DNA"/>
</dbReference>
<dbReference type="AlphaFoldDB" id="A0A3S5B4G9"/>
<dbReference type="STRING" id="28091.SAMEA3174300_01598"/>
<keyword evidence="8" id="KW-0997">Cell inner membrane</keyword>
<evidence type="ECO:0000256" key="2">
    <source>
        <dbReference type="ARBA" id="ARBA00022475"/>
    </source>
</evidence>
<evidence type="ECO:0000256" key="9">
    <source>
        <dbReference type="NCBIfam" id="TIGR02209"/>
    </source>
</evidence>
<dbReference type="Proteomes" id="UP000272771">
    <property type="component" value="Chromosome"/>
</dbReference>
<keyword evidence="5 8" id="KW-1133">Transmembrane helix</keyword>
<keyword evidence="2 8" id="KW-1003">Cell membrane</keyword>
<keyword evidence="7 8" id="KW-0131">Cell cycle</keyword>
<dbReference type="OrthoDB" id="8613384at2"/>
<comment type="function">
    <text evidence="8">Essential cell division protein. May link together the upstream cell division proteins, which are predominantly cytoplasmic, with the downstream cell division proteins, which are predominantly periplasmic.</text>
</comment>
<protein>
    <recommendedName>
        <fullName evidence="8 9">Cell division protein FtsL</fullName>
    </recommendedName>
</protein>
<organism evidence="10 11">
    <name type="scientific">Neisseria weaveri</name>
    <dbReference type="NCBI Taxonomy" id="28091"/>
    <lineage>
        <taxon>Bacteria</taxon>
        <taxon>Pseudomonadati</taxon>
        <taxon>Pseudomonadota</taxon>
        <taxon>Betaproteobacteria</taxon>
        <taxon>Neisseriales</taxon>
        <taxon>Neisseriaceae</taxon>
        <taxon>Neisseria</taxon>
    </lineage>
</organism>
<comment type="subunit">
    <text evidence="8">Part of a complex composed of FtsB, FtsL and FtsQ.</text>
</comment>
<evidence type="ECO:0000256" key="7">
    <source>
        <dbReference type="ARBA" id="ARBA00023306"/>
    </source>
</evidence>
<dbReference type="HAMAP" id="MF_00910">
    <property type="entry name" value="FtsL"/>
    <property type="match status" value="1"/>
</dbReference>
<dbReference type="GO" id="GO:0005886">
    <property type="term" value="C:plasma membrane"/>
    <property type="evidence" value="ECO:0007669"/>
    <property type="project" value="UniProtKB-SubCell"/>
</dbReference>
<reference evidence="10 11" key="1">
    <citation type="submission" date="2018-12" db="EMBL/GenBank/DDBJ databases">
        <authorList>
            <consortium name="Pathogen Informatics"/>
        </authorList>
    </citation>
    <scope>NUCLEOTIDE SEQUENCE [LARGE SCALE GENOMIC DNA]</scope>
    <source>
        <strain evidence="10 11">NCTC12742</strain>
    </source>
</reference>
<keyword evidence="6 8" id="KW-0472">Membrane</keyword>
<dbReference type="Pfam" id="PF04999">
    <property type="entry name" value="FtsL"/>
    <property type="match status" value="1"/>
</dbReference>
<evidence type="ECO:0000256" key="3">
    <source>
        <dbReference type="ARBA" id="ARBA00022618"/>
    </source>
</evidence>
<evidence type="ECO:0000256" key="5">
    <source>
        <dbReference type="ARBA" id="ARBA00022989"/>
    </source>
</evidence>